<accession>A0A8D8M6W3</accession>
<sequence length="106" mass="12277">MFSNLVPLGKFLKRPVPVKVITPVPLCLMDLTHSSGTYLLYLVPTLTHHSHQVHNTYTFVGWYFLLNCYQYLFNYGADYLQMAKIYADKFCNRACGNFLETKICTN</sequence>
<organism evidence="1">
    <name type="scientific">Cacopsylla melanoneura</name>
    <dbReference type="NCBI Taxonomy" id="428564"/>
    <lineage>
        <taxon>Eukaryota</taxon>
        <taxon>Metazoa</taxon>
        <taxon>Ecdysozoa</taxon>
        <taxon>Arthropoda</taxon>
        <taxon>Hexapoda</taxon>
        <taxon>Insecta</taxon>
        <taxon>Pterygota</taxon>
        <taxon>Neoptera</taxon>
        <taxon>Paraneoptera</taxon>
        <taxon>Hemiptera</taxon>
        <taxon>Sternorrhyncha</taxon>
        <taxon>Psylloidea</taxon>
        <taxon>Psyllidae</taxon>
        <taxon>Psyllinae</taxon>
        <taxon>Cacopsylla</taxon>
    </lineage>
</organism>
<proteinExistence type="predicted"/>
<protein>
    <submittedName>
        <fullName evidence="1">Uncharacterized protein</fullName>
    </submittedName>
</protein>
<name>A0A8D8M6W3_9HEMI</name>
<evidence type="ECO:0000313" key="1">
    <source>
        <dbReference type="EMBL" id="CAG6623324.1"/>
    </source>
</evidence>
<dbReference type="AlphaFoldDB" id="A0A8D8M6W3"/>
<dbReference type="EMBL" id="HBUF01054591">
    <property type="protein sequence ID" value="CAG6623324.1"/>
    <property type="molecule type" value="Transcribed_RNA"/>
</dbReference>
<reference evidence="1" key="1">
    <citation type="submission" date="2021-05" db="EMBL/GenBank/DDBJ databases">
        <authorList>
            <person name="Alioto T."/>
            <person name="Alioto T."/>
            <person name="Gomez Garrido J."/>
        </authorList>
    </citation>
    <scope>NUCLEOTIDE SEQUENCE</scope>
</reference>